<reference evidence="1 2" key="1">
    <citation type="submission" date="2023-11" db="EMBL/GenBank/DDBJ databases">
        <authorList>
            <person name="Hedman E."/>
            <person name="Englund M."/>
            <person name="Stromberg M."/>
            <person name="Nyberg Akerstrom W."/>
            <person name="Nylinder S."/>
            <person name="Jareborg N."/>
            <person name="Kallberg Y."/>
            <person name="Kronander E."/>
        </authorList>
    </citation>
    <scope>NUCLEOTIDE SEQUENCE [LARGE SCALE GENOMIC DNA]</scope>
</reference>
<evidence type="ECO:0000313" key="1">
    <source>
        <dbReference type="EMBL" id="CAK1597690.1"/>
    </source>
</evidence>
<name>A0AAV1LS33_9NEOP</name>
<comment type="caution">
    <text evidence="1">The sequence shown here is derived from an EMBL/GenBank/DDBJ whole genome shotgun (WGS) entry which is preliminary data.</text>
</comment>
<sequence length="85" mass="10413">MSQNTARYREVLCDFINIYRNEPCLWQIKNKLYHSRWFVLIKEKPISLLGLEELYVRQLTLSDQAYPDMKQRKLMIYLVKQSWIT</sequence>
<organism evidence="1 2">
    <name type="scientific">Parnassius mnemosyne</name>
    <name type="common">clouded apollo</name>
    <dbReference type="NCBI Taxonomy" id="213953"/>
    <lineage>
        <taxon>Eukaryota</taxon>
        <taxon>Metazoa</taxon>
        <taxon>Ecdysozoa</taxon>
        <taxon>Arthropoda</taxon>
        <taxon>Hexapoda</taxon>
        <taxon>Insecta</taxon>
        <taxon>Pterygota</taxon>
        <taxon>Neoptera</taxon>
        <taxon>Endopterygota</taxon>
        <taxon>Lepidoptera</taxon>
        <taxon>Glossata</taxon>
        <taxon>Ditrysia</taxon>
        <taxon>Papilionoidea</taxon>
        <taxon>Papilionidae</taxon>
        <taxon>Parnassiinae</taxon>
        <taxon>Parnassini</taxon>
        <taxon>Parnassius</taxon>
        <taxon>Driopa</taxon>
    </lineage>
</organism>
<dbReference type="Proteomes" id="UP001314205">
    <property type="component" value="Unassembled WGS sequence"/>
</dbReference>
<proteinExistence type="predicted"/>
<evidence type="ECO:0000313" key="2">
    <source>
        <dbReference type="Proteomes" id="UP001314205"/>
    </source>
</evidence>
<gene>
    <name evidence="1" type="ORF">PARMNEM_LOCUS16841</name>
</gene>
<dbReference type="EMBL" id="CAVLGL010000095">
    <property type="protein sequence ID" value="CAK1597690.1"/>
    <property type="molecule type" value="Genomic_DNA"/>
</dbReference>
<protein>
    <submittedName>
        <fullName evidence="1">Uncharacterized protein</fullName>
    </submittedName>
</protein>
<accession>A0AAV1LS33</accession>
<dbReference type="AlphaFoldDB" id="A0AAV1LS33"/>
<keyword evidence="2" id="KW-1185">Reference proteome</keyword>